<keyword evidence="2" id="KW-1185">Reference proteome</keyword>
<sequence>MGWWRRRSDGQELRHVRRMAEEDVVQFGEELTRLGELLEGSALDAEARHDYQTALDAYETAERLVDRLSSLEAISAIVDTLTGGRYSLACVRARVAGDPLPERRTPCFFNPQHGPAARDVVWTPRSGGTRKVPACAQDAARIQADEDPPVRLVRYGEQQIPAWEAGAPNEPYRIGFFSASGARAHVMELKMRLKGEGRGQWGTDLGKPRIRRPYD</sequence>
<name>A0A4Q7VY25_9ACTN</name>
<protein>
    <submittedName>
        <fullName evidence="1">Uncharacterized protein</fullName>
    </submittedName>
</protein>
<organism evidence="1 2">
    <name type="scientific">Kribbella rubisoli</name>
    <dbReference type="NCBI Taxonomy" id="3075929"/>
    <lineage>
        <taxon>Bacteria</taxon>
        <taxon>Bacillati</taxon>
        <taxon>Actinomycetota</taxon>
        <taxon>Actinomycetes</taxon>
        <taxon>Propionibacteriales</taxon>
        <taxon>Kribbellaceae</taxon>
        <taxon>Kribbella</taxon>
    </lineage>
</organism>
<comment type="caution">
    <text evidence="1">The sequence shown here is derived from an EMBL/GenBank/DDBJ whole genome shotgun (WGS) entry which is preliminary data.</text>
</comment>
<dbReference type="AlphaFoldDB" id="A0A4Q7VY25"/>
<accession>A0A4Q7VY25</accession>
<dbReference type="Proteomes" id="UP000292027">
    <property type="component" value="Unassembled WGS sequence"/>
</dbReference>
<reference evidence="1 2" key="1">
    <citation type="journal article" date="2015" name="Stand. Genomic Sci.">
        <title>Genomic Encyclopedia of Bacterial and Archaeal Type Strains, Phase III: the genomes of soil and plant-associated and newly described type strains.</title>
        <authorList>
            <person name="Whitman W.B."/>
            <person name="Woyke T."/>
            <person name="Klenk H.P."/>
            <person name="Zhou Y."/>
            <person name="Lilburn T.G."/>
            <person name="Beck B.J."/>
            <person name="De Vos P."/>
            <person name="Vandamme P."/>
            <person name="Eisen J.A."/>
            <person name="Garrity G."/>
            <person name="Hugenholtz P."/>
            <person name="Kyrpides N.C."/>
        </authorList>
    </citation>
    <scope>NUCLEOTIDE SEQUENCE [LARGE SCALE GENOMIC DNA]</scope>
    <source>
        <strain evidence="1 2">VKM Ac-2540</strain>
    </source>
</reference>
<evidence type="ECO:0000313" key="1">
    <source>
        <dbReference type="EMBL" id="RZU01488.1"/>
    </source>
</evidence>
<dbReference type="EMBL" id="SHKR01000019">
    <property type="protein sequence ID" value="RZU01488.1"/>
    <property type="molecule type" value="Genomic_DNA"/>
</dbReference>
<proteinExistence type="predicted"/>
<evidence type="ECO:0000313" key="2">
    <source>
        <dbReference type="Proteomes" id="UP000292027"/>
    </source>
</evidence>
<gene>
    <name evidence="1" type="ORF">EV645_8320</name>
</gene>